<dbReference type="EMBL" id="RQGD01000046">
    <property type="protein sequence ID" value="TGL56482.1"/>
    <property type="molecule type" value="Genomic_DNA"/>
</dbReference>
<gene>
    <name evidence="1" type="ORF">EHQ58_17850</name>
</gene>
<dbReference type="AlphaFoldDB" id="A0A4R9JUK5"/>
<evidence type="ECO:0000313" key="2">
    <source>
        <dbReference type="Proteomes" id="UP000297693"/>
    </source>
</evidence>
<keyword evidence="2" id="KW-1185">Reference proteome</keyword>
<dbReference type="Proteomes" id="UP000297693">
    <property type="component" value="Unassembled WGS sequence"/>
</dbReference>
<organism evidence="1 2">
    <name type="scientific">Leptospira ognonensis</name>
    <dbReference type="NCBI Taxonomy" id="2484945"/>
    <lineage>
        <taxon>Bacteria</taxon>
        <taxon>Pseudomonadati</taxon>
        <taxon>Spirochaetota</taxon>
        <taxon>Spirochaetia</taxon>
        <taxon>Leptospirales</taxon>
        <taxon>Leptospiraceae</taxon>
        <taxon>Leptospira</taxon>
    </lineage>
</organism>
<protein>
    <submittedName>
        <fullName evidence="1">Uncharacterized protein</fullName>
    </submittedName>
</protein>
<evidence type="ECO:0000313" key="1">
    <source>
        <dbReference type="EMBL" id="TGL56482.1"/>
    </source>
</evidence>
<name>A0A4R9JUK5_9LEPT</name>
<reference evidence="1" key="1">
    <citation type="journal article" date="2019" name="PLoS Negl. Trop. Dis.">
        <title>Revisiting the worldwide diversity of Leptospira species in the environment.</title>
        <authorList>
            <person name="Vincent A.T."/>
            <person name="Schiettekatte O."/>
            <person name="Bourhy P."/>
            <person name="Veyrier F.J."/>
            <person name="Picardeau M."/>
        </authorList>
    </citation>
    <scope>NUCLEOTIDE SEQUENCE [LARGE SCALE GENOMIC DNA]</scope>
    <source>
        <strain evidence="1">201702476</strain>
    </source>
</reference>
<dbReference type="RefSeq" id="WP_135625401.1">
    <property type="nucleotide sequence ID" value="NZ_RQGD01000046.1"/>
</dbReference>
<sequence>MNTWKRIPFFAFILWLPFCFSPLTSQEVKKTDTTRVTQEIQNQYFAVFESLDLEEEADLHVFFAKHEFHLFSPLFLSGNDFLSSADKHSSFHLPFFYTNLPPPIA</sequence>
<accession>A0A4R9JUK5</accession>
<proteinExistence type="predicted"/>
<comment type="caution">
    <text evidence="1">The sequence shown here is derived from an EMBL/GenBank/DDBJ whole genome shotgun (WGS) entry which is preliminary data.</text>
</comment>